<dbReference type="NCBIfam" id="TIGR00878">
    <property type="entry name" value="purM"/>
    <property type="match status" value="1"/>
</dbReference>
<keyword evidence="9 15" id="KW-0658">Purine biosynthesis</keyword>
<dbReference type="Pfam" id="PF00586">
    <property type="entry name" value="AIRS"/>
    <property type="match status" value="1"/>
</dbReference>
<proteinExistence type="inferred from homology"/>
<comment type="pathway">
    <text evidence="2 15">Purine metabolism; IMP biosynthesis via de novo pathway; 5-amino-1-(5-phospho-D-ribosyl)imidazole from N(2)-formyl-N(1)-(5-phospho-D-ribosyl)glycinamide: step 2/2.</text>
</comment>
<evidence type="ECO:0000256" key="7">
    <source>
        <dbReference type="ARBA" id="ARBA00022598"/>
    </source>
</evidence>
<dbReference type="Pfam" id="PF02769">
    <property type="entry name" value="AIRS_C"/>
    <property type="match status" value="1"/>
</dbReference>
<keyword evidence="10 15" id="KW-0067">ATP-binding</keyword>
<gene>
    <name evidence="15" type="primary">purM</name>
    <name evidence="18" type="ORF">ENU66_08160</name>
</gene>
<dbReference type="InterPro" id="IPR016188">
    <property type="entry name" value="PurM-like_N"/>
</dbReference>
<evidence type="ECO:0000256" key="2">
    <source>
        <dbReference type="ARBA" id="ARBA00004686"/>
    </source>
</evidence>
<keyword evidence="6 15" id="KW-0963">Cytoplasm</keyword>
<dbReference type="GO" id="GO:0004637">
    <property type="term" value="F:phosphoribosylamine-glycine ligase activity"/>
    <property type="evidence" value="ECO:0007669"/>
    <property type="project" value="TreeGrafter"/>
</dbReference>
<dbReference type="GO" id="GO:0005524">
    <property type="term" value="F:ATP binding"/>
    <property type="evidence" value="ECO:0007669"/>
    <property type="project" value="UniProtKB-KW"/>
</dbReference>
<dbReference type="GO" id="GO:0004641">
    <property type="term" value="F:phosphoribosylformylglycinamidine cyclo-ligase activity"/>
    <property type="evidence" value="ECO:0007669"/>
    <property type="project" value="UniProtKB-UniRule"/>
</dbReference>
<dbReference type="PANTHER" id="PTHR10520">
    <property type="entry name" value="TRIFUNCTIONAL PURINE BIOSYNTHETIC PROTEIN ADENOSINE-3-RELATED"/>
    <property type="match status" value="1"/>
</dbReference>
<name>A0A7V4E6E7_UNCW3</name>
<comment type="caution">
    <text evidence="18">The sequence shown here is derived from an EMBL/GenBank/DDBJ whole genome shotgun (WGS) entry which is preliminary data.</text>
</comment>
<dbReference type="AlphaFoldDB" id="A0A7V4E6E7"/>
<dbReference type="InterPro" id="IPR004733">
    <property type="entry name" value="PurM_cligase"/>
</dbReference>
<evidence type="ECO:0000256" key="1">
    <source>
        <dbReference type="ARBA" id="ARBA00004496"/>
    </source>
</evidence>
<dbReference type="SUPFAM" id="SSF55326">
    <property type="entry name" value="PurM N-terminal domain-like"/>
    <property type="match status" value="1"/>
</dbReference>
<dbReference type="EC" id="6.3.3.1" evidence="4 15"/>
<evidence type="ECO:0000259" key="16">
    <source>
        <dbReference type="Pfam" id="PF00586"/>
    </source>
</evidence>
<comment type="catalytic activity">
    <reaction evidence="14 15">
        <text>2-formamido-N(1)-(5-O-phospho-beta-D-ribosyl)acetamidine + ATP = 5-amino-1-(5-phospho-beta-D-ribosyl)imidazole + ADP + phosphate + H(+)</text>
        <dbReference type="Rhea" id="RHEA:23032"/>
        <dbReference type="ChEBI" id="CHEBI:15378"/>
        <dbReference type="ChEBI" id="CHEBI:30616"/>
        <dbReference type="ChEBI" id="CHEBI:43474"/>
        <dbReference type="ChEBI" id="CHEBI:137981"/>
        <dbReference type="ChEBI" id="CHEBI:147287"/>
        <dbReference type="ChEBI" id="CHEBI:456216"/>
        <dbReference type="EC" id="6.3.3.1"/>
    </reaction>
</comment>
<feature type="domain" description="PurM-like N-terminal" evidence="16">
    <location>
        <begin position="50"/>
        <end position="154"/>
    </location>
</feature>
<evidence type="ECO:0000256" key="13">
    <source>
        <dbReference type="ARBA" id="ARBA00033093"/>
    </source>
</evidence>
<evidence type="ECO:0000256" key="6">
    <source>
        <dbReference type="ARBA" id="ARBA00022490"/>
    </source>
</evidence>
<dbReference type="InterPro" id="IPR036921">
    <property type="entry name" value="PurM-like_N_sf"/>
</dbReference>
<comment type="similarity">
    <text evidence="3 15">Belongs to the AIR synthase family.</text>
</comment>
<dbReference type="InterPro" id="IPR036676">
    <property type="entry name" value="PurM-like_C_sf"/>
</dbReference>
<dbReference type="SUPFAM" id="SSF56042">
    <property type="entry name" value="PurM C-terminal domain-like"/>
    <property type="match status" value="1"/>
</dbReference>
<evidence type="ECO:0000256" key="14">
    <source>
        <dbReference type="ARBA" id="ARBA00049057"/>
    </source>
</evidence>
<dbReference type="GO" id="GO:0005829">
    <property type="term" value="C:cytosol"/>
    <property type="evidence" value="ECO:0007669"/>
    <property type="project" value="TreeGrafter"/>
</dbReference>
<accession>A0A7V4E6E7</accession>
<keyword evidence="7 15" id="KW-0436">Ligase</keyword>
<comment type="subcellular location">
    <subcellularLocation>
        <location evidence="1 15">Cytoplasm</location>
    </subcellularLocation>
</comment>
<evidence type="ECO:0000256" key="3">
    <source>
        <dbReference type="ARBA" id="ARBA00010280"/>
    </source>
</evidence>
<evidence type="ECO:0000256" key="10">
    <source>
        <dbReference type="ARBA" id="ARBA00022840"/>
    </source>
</evidence>
<evidence type="ECO:0000256" key="15">
    <source>
        <dbReference type="HAMAP-Rule" id="MF_00741"/>
    </source>
</evidence>
<dbReference type="FunFam" id="3.90.650.10:FF:000011">
    <property type="entry name" value="Phosphoribosylformylglycinamidine cyclo-ligase"/>
    <property type="match status" value="1"/>
</dbReference>
<protein>
    <recommendedName>
        <fullName evidence="5 15">Phosphoribosylformylglycinamidine cyclo-ligase</fullName>
        <ecNumber evidence="4 15">6.3.3.1</ecNumber>
    </recommendedName>
    <alternativeName>
        <fullName evidence="12 15">AIR synthase</fullName>
    </alternativeName>
    <alternativeName>
        <fullName evidence="13 15">AIRS</fullName>
    </alternativeName>
    <alternativeName>
        <fullName evidence="11 15">Phosphoribosyl-aminoimidazole synthetase</fullName>
    </alternativeName>
</protein>
<dbReference type="InterPro" id="IPR010918">
    <property type="entry name" value="PurM-like_C_dom"/>
</dbReference>
<dbReference type="GO" id="GO:0006189">
    <property type="term" value="P:'de novo' IMP biosynthetic process"/>
    <property type="evidence" value="ECO:0007669"/>
    <property type="project" value="UniProtKB-UniRule"/>
</dbReference>
<organism evidence="18">
    <name type="scientific">candidate division WOR-3 bacterium</name>
    <dbReference type="NCBI Taxonomy" id="2052148"/>
    <lineage>
        <taxon>Bacteria</taxon>
        <taxon>Bacteria division WOR-3</taxon>
    </lineage>
</organism>
<dbReference type="PANTHER" id="PTHR10520:SF12">
    <property type="entry name" value="TRIFUNCTIONAL PURINE BIOSYNTHETIC PROTEIN ADENOSINE-3"/>
    <property type="match status" value="1"/>
</dbReference>
<dbReference type="GO" id="GO:0046084">
    <property type="term" value="P:adenine biosynthetic process"/>
    <property type="evidence" value="ECO:0007669"/>
    <property type="project" value="TreeGrafter"/>
</dbReference>
<evidence type="ECO:0000256" key="5">
    <source>
        <dbReference type="ARBA" id="ARBA00020367"/>
    </source>
</evidence>
<evidence type="ECO:0000313" key="18">
    <source>
        <dbReference type="EMBL" id="HGL18284.1"/>
    </source>
</evidence>
<dbReference type="Gene3D" id="3.30.1330.10">
    <property type="entry name" value="PurM-like, N-terminal domain"/>
    <property type="match status" value="1"/>
</dbReference>
<dbReference type="Gene3D" id="3.90.650.10">
    <property type="entry name" value="PurM-like C-terminal domain"/>
    <property type="match status" value="1"/>
</dbReference>
<reference evidence="18" key="1">
    <citation type="journal article" date="2020" name="mSystems">
        <title>Genome- and Community-Level Interaction Insights into Carbon Utilization and Element Cycling Functions of Hydrothermarchaeota in Hydrothermal Sediment.</title>
        <authorList>
            <person name="Zhou Z."/>
            <person name="Liu Y."/>
            <person name="Xu W."/>
            <person name="Pan J."/>
            <person name="Luo Z.H."/>
            <person name="Li M."/>
        </authorList>
    </citation>
    <scope>NUCLEOTIDE SEQUENCE [LARGE SCALE GENOMIC DNA]</scope>
    <source>
        <strain evidence="18">SpSt-69</strain>
    </source>
</reference>
<evidence type="ECO:0000259" key="17">
    <source>
        <dbReference type="Pfam" id="PF02769"/>
    </source>
</evidence>
<evidence type="ECO:0000256" key="9">
    <source>
        <dbReference type="ARBA" id="ARBA00022755"/>
    </source>
</evidence>
<evidence type="ECO:0000256" key="8">
    <source>
        <dbReference type="ARBA" id="ARBA00022741"/>
    </source>
</evidence>
<feature type="domain" description="PurM-like C-terminal" evidence="17">
    <location>
        <begin position="167"/>
        <end position="330"/>
    </location>
</feature>
<dbReference type="UniPathway" id="UPA00074">
    <property type="reaction ID" value="UER00129"/>
</dbReference>
<evidence type="ECO:0000256" key="4">
    <source>
        <dbReference type="ARBA" id="ARBA00013047"/>
    </source>
</evidence>
<evidence type="ECO:0000256" key="11">
    <source>
        <dbReference type="ARBA" id="ARBA00031908"/>
    </source>
</evidence>
<dbReference type="CDD" id="cd02196">
    <property type="entry name" value="PurM"/>
    <property type="match status" value="1"/>
</dbReference>
<evidence type="ECO:0000256" key="12">
    <source>
        <dbReference type="ARBA" id="ARBA00032931"/>
    </source>
</evidence>
<dbReference type="EMBL" id="DTDJ01000050">
    <property type="protein sequence ID" value="HGL18284.1"/>
    <property type="molecule type" value="Genomic_DNA"/>
</dbReference>
<dbReference type="HAMAP" id="MF_00741">
    <property type="entry name" value="AIRS"/>
    <property type="match status" value="1"/>
</dbReference>
<sequence>MLYRDSGVDIGRGDSIVDFLKSIINLKPENIGPFAAIIELNILREYREPVLLASTDGIGTKIDLALKWKKLDGLGYDLFAMCANDIAVYGAKPLFFLDYYAAGYLDLNDSKVVLKSLVEACEKYNCALVGGETAELPDVLEKGKFDIAGFIVGVQEKSRLPNPNKVKPGDILVGLPSSGIHSNGYSLVRAIVQKAHLEAEFRLGEKTLRDILLEPTRVYVGLTEEVFKRFDIKGAAHITGGGIPGNLSRVIPPNCDAVVDKNSWEIPQIFRFLQTKGEVPEDEMWRVFNMGIGFVFIVSKEELESFVQFLKIKGESFHIIGEITKGSGKVVLK</sequence>
<keyword evidence="8 15" id="KW-0547">Nucleotide-binding</keyword>